<keyword evidence="4" id="KW-1185">Reference proteome</keyword>
<dbReference type="RefSeq" id="WP_208146511.1">
    <property type="nucleotide sequence ID" value="NZ_JAGETV010000001.1"/>
</dbReference>
<feature type="region of interest" description="Disordered" evidence="1">
    <location>
        <begin position="71"/>
        <end position="95"/>
    </location>
</feature>
<keyword evidence="2" id="KW-0732">Signal</keyword>
<protein>
    <submittedName>
        <fullName evidence="3">Low-complexity protein</fullName>
    </submittedName>
</protein>
<comment type="caution">
    <text evidence="3">The sequence shown here is derived from an EMBL/GenBank/DDBJ whole genome shotgun (WGS) entry which is preliminary data.</text>
</comment>
<organism evidence="3 4">
    <name type="scientific">Thiomicrorhabdus marina</name>
    <dbReference type="NCBI Taxonomy" id="2818442"/>
    <lineage>
        <taxon>Bacteria</taxon>
        <taxon>Pseudomonadati</taxon>
        <taxon>Pseudomonadota</taxon>
        <taxon>Gammaproteobacteria</taxon>
        <taxon>Thiotrichales</taxon>
        <taxon>Piscirickettsiaceae</taxon>
        <taxon>Thiomicrorhabdus</taxon>
    </lineage>
</organism>
<feature type="signal peptide" evidence="2">
    <location>
        <begin position="1"/>
        <end position="24"/>
    </location>
</feature>
<gene>
    <name evidence="3" type="ORF">J3998_00990</name>
</gene>
<reference evidence="3 4" key="1">
    <citation type="submission" date="2021-03" db="EMBL/GenBank/DDBJ databases">
        <title>Thiomicrorhabdus sp.nov.,novel sulfur-oxidizing bacteria isolated from coastal sediment.</title>
        <authorList>
            <person name="Liu X."/>
        </authorList>
    </citation>
    <scope>NUCLEOTIDE SEQUENCE [LARGE SCALE GENOMIC DNA]</scope>
    <source>
        <strain evidence="3 4">6S2-11</strain>
    </source>
</reference>
<feature type="chain" id="PRO_5046741083" evidence="2">
    <location>
        <begin position="25"/>
        <end position="95"/>
    </location>
</feature>
<dbReference type="Proteomes" id="UP000664835">
    <property type="component" value="Unassembled WGS sequence"/>
</dbReference>
<evidence type="ECO:0000313" key="3">
    <source>
        <dbReference type="EMBL" id="MBO1926138.1"/>
    </source>
</evidence>
<accession>A0ABS3Q209</accession>
<name>A0ABS3Q209_9GAMM</name>
<proteinExistence type="predicted"/>
<dbReference type="EMBL" id="JAGETV010000001">
    <property type="protein sequence ID" value="MBO1926138.1"/>
    <property type="molecule type" value="Genomic_DNA"/>
</dbReference>
<sequence length="95" mass="9473">MKTKMTFYSIIAAMLLSVSMNASAATGNPFATIQNGFTVLAQSDTPEGKCGTAKCGSEKPTSDAKCGAAKPADSKCGSAKPADSKCGAAKCGASK</sequence>
<evidence type="ECO:0000313" key="4">
    <source>
        <dbReference type="Proteomes" id="UP000664835"/>
    </source>
</evidence>
<evidence type="ECO:0000256" key="1">
    <source>
        <dbReference type="SAM" id="MobiDB-lite"/>
    </source>
</evidence>
<evidence type="ECO:0000256" key="2">
    <source>
        <dbReference type="SAM" id="SignalP"/>
    </source>
</evidence>